<keyword evidence="1" id="KW-0732">Signal</keyword>
<evidence type="ECO:0000256" key="1">
    <source>
        <dbReference type="SAM" id="SignalP"/>
    </source>
</evidence>
<name>A0AAW4FUF8_9HYPH</name>
<feature type="chain" id="PRO_5043352244" evidence="1">
    <location>
        <begin position="25"/>
        <end position="116"/>
    </location>
</feature>
<reference evidence="2 3" key="1">
    <citation type="submission" date="2020-01" db="EMBL/GenBank/DDBJ databases">
        <title>Draft genome assembly of Ensifer adhaerens T173.</title>
        <authorList>
            <person name="Craig J.E."/>
            <person name="Stinchcombe J.R."/>
        </authorList>
    </citation>
    <scope>NUCLEOTIDE SEQUENCE [LARGE SCALE GENOMIC DNA]</scope>
    <source>
        <strain evidence="2 3">T173</strain>
    </source>
</reference>
<proteinExistence type="predicted"/>
<dbReference type="AlphaFoldDB" id="A0AAW4FUF8"/>
<organism evidence="2 3">
    <name type="scientific">Ensifer canadensis</name>
    <dbReference type="NCBI Taxonomy" id="555315"/>
    <lineage>
        <taxon>Bacteria</taxon>
        <taxon>Pseudomonadati</taxon>
        <taxon>Pseudomonadota</taxon>
        <taxon>Alphaproteobacteria</taxon>
        <taxon>Hyphomicrobiales</taxon>
        <taxon>Rhizobiaceae</taxon>
        <taxon>Sinorhizobium/Ensifer group</taxon>
        <taxon>Ensifer</taxon>
    </lineage>
</organism>
<gene>
    <name evidence="2" type="ORF">GFB56_30000</name>
</gene>
<dbReference type="EMBL" id="WXFA01000035">
    <property type="protein sequence ID" value="MBM3094974.1"/>
    <property type="molecule type" value="Genomic_DNA"/>
</dbReference>
<accession>A0AAW4FUF8</accession>
<evidence type="ECO:0000313" key="3">
    <source>
        <dbReference type="Proteomes" id="UP000744980"/>
    </source>
</evidence>
<keyword evidence="3" id="KW-1185">Reference proteome</keyword>
<comment type="caution">
    <text evidence="2">The sequence shown here is derived from an EMBL/GenBank/DDBJ whole genome shotgun (WGS) entry which is preliminary data.</text>
</comment>
<feature type="signal peptide" evidence="1">
    <location>
        <begin position="1"/>
        <end position="24"/>
    </location>
</feature>
<evidence type="ECO:0000313" key="2">
    <source>
        <dbReference type="EMBL" id="MBM3094974.1"/>
    </source>
</evidence>
<sequence>MNRIATLSAIVALSVLSISEIAYAQGAEMNWPANIEKTVTDFKGDKVSVVQVSTLAEANQTRMWVEKATPEQRKALLTAVEGNKALAEQLKSQKIEMENIAGAEQAADGALIIYVR</sequence>
<dbReference type="RefSeq" id="WP_057205418.1">
    <property type="nucleotide sequence ID" value="NZ_CP083373.1"/>
</dbReference>
<dbReference type="Proteomes" id="UP000744980">
    <property type="component" value="Unassembled WGS sequence"/>
</dbReference>
<protein>
    <submittedName>
        <fullName evidence="2">Uncharacterized protein</fullName>
    </submittedName>
</protein>